<dbReference type="AlphaFoldDB" id="A0AAD7P7Y1"/>
<keyword evidence="3" id="KW-1133">Transmembrane helix</keyword>
<reference evidence="4" key="1">
    <citation type="journal article" date="2023" name="Science">
        <title>Elucidation of the pathway for biosynthesis of saponin adjuvants from the soapbark tree.</title>
        <authorList>
            <person name="Reed J."/>
            <person name="Orme A."/>
            <person name="El-Demerdash A."/>
            <person name="Owen C."/>
            <person name="Martin L.B.B."/>
            <person name="Misra R.C."/>
            <person name="Kikuchi S."/>
            <person name="Rejzek M."/>
            <person name="Martin A.C."/>
            <person name="Harkess A."/>
            <person name="Leebens-Mack J."/>
            <person name="Louveau T."/>
            <person name="Stephenson M.J."/>
            <person name="Osbourn A."/>
        </authorList>
    </citation>
    <scope>NUCLEOTIDE SEQUENCE</scope>
    <source>
        <strain evidence="4">S10</strain>
    </source>
</reference>
<sequence>MNLHCGYHPSISHPAMKPTSFKSQKTKFTEFRRRKTACTCNNTANRQTKKTLAGFPNAFATSVSPVVAFIVVLCITLAALHFALKPKPPTFSVANLVVKNVTKSSGRKSNYSQLQYQVTLTAKNPNAKMGINYEKDGQASLAYKDKNVADGDFPTLYQEQDMSKKVKISLVGSNKALPGEMDKSMNHKNSNIPISLDLNMKVPVSMKFGVMSWGMEVEVECVIKLNTLKAGAKVLSQECT</sequence>
<name>A0AAD7P7Y1_QUISA</name>
<dbReference type="GO" id="GO:0005886">
    <property type="term" value="C:plasma membrane"/>
    <property type="evidence" value="ECO:0007669"/>
    <property type="project" value="TreeGrafter"/>
</dbReference>
<dbReference type="Proteomes" id="UP001163823">
    <property type="component" value="Chromosome 13"/>
</dbReference>
<feature type="transmembrane region" description="Helical" evidence="3">
    <location>
        <begin position="66"/>
        <end position="84"/>
    </location>
</feature>
<evidence type="ECO:0000256" key="1">
    <source>
        <dbReference type="ARBA" id="ARBA00004370"/>
    </source>
</evidence>
<evidence type="ECO:0000256" key="3">
    <source>
        <dbReference type="SAM" id="Phobius"/>
    </source>
</evidence>
<accession>A0AAD7P7Y1</accession>
<gene>
    <name evidence="4" type="ORF">O6P43_030452</name>
</gene>
<evidence type="ECO:0000313" key="5">
    <source>
        <dbReference type="Proteomes" id="UP001163823"/>
    </source>
</evidence>
<comment type="caution">
    <text evidence="4">The sequence shown here is derived from an EMBL/GenBank/DDBJ whole genome shotgun (WGS) entry which is preliminary data.</text>
</comment>
<evidence type="ECO:0000313" key="4">
    <source>
        <dbReference type="EMBL" id="KAJ7945387.1"/>
    </source>
</evidence>
<dbReference type="InterPro" id="IPR044839">
    <property type="entry name" value="NDR1-like"/>
</dbReference>
<dbReference type="PANTHER" id="PTHR31234">
    <property type="entry name" value="LATE EMBRYOGENESIS ABUNDANT (LEA) HYDROXYPROLINE-RICH GLYCOPROTEIN FAMILY"/>
    <property type="match status" value="1"/>
</dbReference>
<organism evidence="4 5">
    <name type="scientific">Quillaja saponaria</name>
    <name type="common">Soap bark tree</name>
    <dbReference type="NCBI Taxonomy" id="32244"/>
    <lineage>
        <taxon>Eukaryota</taxon>
        <taxon>Viridiplantae</taxon>
        <taxon>Streptophyta</taxon>
        <taxon>Embryophyta</taxon>
        <taxon>Tracheophyta</taxon>
        <taxon>Spermatophyta</taxon>
        <taxon>Magnoliopsida</taxon>
        <taxon>eudicotyledons</taxon>
        <taxon>Gunneridae</taxon>
        <taxon>Pentapetalae</taxon>
        <taxon>rosids</taxon>
        <taxon>fabids</taxon>
        <taxon>Fabales</taxon>
        <taxon>Quillajaceae</taxon>
        <taxon>Quillaja</taxon>
    </lineage>
</organism>
<keyword evidence="5" id="KW-1185">Reference proteome</keyword>
<dbReference type="KEGG" id="qsa:O6P43_030452"/>
<dbReference type="PANTHER" id="PTHR31234:SF2">
    <property type="entry name" value="OS05G0199100 PROTEIN"/>
    <property type="match status" value="1"/>
</dbReference>
<dbReference type="EMBL" id="JARAOO010000013">
    <property type="protein sequence ID" value="KAJ7945387.1"/>
    <property type="molecule type" value="Genomic_DNA"/>
</dbReference>
<dbReference type="GO" id="GO:0098542">
    <property type="term" value="P:defense response to other organism"/>
    <property type="evidence" value="ECO:0007669"/>
    <property type="project" value="InterPro"/>
</dbReference>
<comment type="subcellular location">
    <subcellularLocation>
        <location evidence="1">Membrane</location>
    </subcellularLocation>
</comment>
<keyword evidence="3" id="KW-0812">Transmembrane</keyword>
<keyword evidence="2 3" id="KW-0472">Membrane</keyword>
<evidence type="ECO:0000256" key="2">
    <source>
        <dbReference type="ARBA" id="ARBA00023136"/>
    </source>
</evidence>
<proteinExistence type="predicted"/>
<protein>
    <submittedName>
        <fullName evidence="4">Late embryogenesis abundant protein</fullName>
    </submittedName>
</protein>